<dbReference type="Gene3D" id="3.10.20.30">
    <property type="match status" value="1"/>
</dbReference>
<gene>
    <name evidence="6 9" type="primary">ychF</name>
    <name evidence="9" type="ORF">ENW48_03160</name>
</gene>
<feature type="domain" description="OBG-type G" evidence="7">
    <location>
        <begin position="3"/>
        <end position="256"/>
    </location>
</feature>
<dbReference type="PANTHER" id="PTHR23305">
    <property type="entry name" value="OBG GTPASE FAMILY"/>
    <property type="match status" value="1"/>
</dbReference>
<dbReference type="PRINTS" id="PR00326">
    <property type="entry name" value="GTP1OBG"/>
</dbReference>
<dbReference type="InterPro" id="IPR023192">
    <property type="entry name" value="TGS-like_dom_sf"/>
</dbReference>
<comment type="function">
    <text evidence="6">ATPase that binds to both the 70S ribosome and the 50S ribosomal subunit in a nucleotide-independent manner.</text>
</comment>
<evidence type="ECO:0000256" key="6">
    <source>
        <dbReference type="HAMAP-Rule" id="MF_00944"/>
    </source>
</evidence>
<dbReference type="InterPro" id="IPR027417">
    <property type="entry name" value="P-loop_NTPase"/>
</dbReference>
<dbReference type="FunFam" id="3.10.20.30:FF:000029">
    <property type="entry name" value="Obg-like ATPase 1"/>
    <property type="match status" value="1"/>
</dbReference>
<keyword evidence="2" id="KW-0479">Metal-binding</keyword>
<keyword evidence="4 6" id="KW-0067">ATP-binding</keyword>
<evidence type="ECO:0000256" key="1">
    <source>
        <dbReference type="ARBA" id="ARBA00001946"/>
    </source>
</evidence>
<dbReference type="InterPro" id="IPR031167">
    <property type="entry name" value="G_OBG"/>
</dbReference>
<dbReference type="Pfam" id="PF01926">
    <property type="entry name" value="MMR_HSR1"/>
    <property type="match status" value="1"/>
</dbReference>
<comment type="caution">
    <text evidence="9">The sequence shown here is derived from an EMBL/GenBank/DDBJ whole genome shotgun (WGS) entry which is preliminary data.</text>
</comment>
<organism evidence="9">
    <name type="scientific">Desulfobacca acetoxidans</name>
    <dbReference type="NCBI Taxonomy" id="60893"/>
    <lineage>
        <taxon>Bacteria</taxon>
        <taxon>Pseudomonadati</taxon>
        <taxon>Thermodesulfobacteriota</taxon>
        <taxon>Desulfobaccia</taxon>
        <taxon>Desulfobaccales</taxon>
        <taxon>Desulfobaccaceae</taxon>
        <taxon>Desulfobacca</taxon>
    </lineage>
</organism>
<dbReference type="NCBIfam" id="TIGR00092">
    <property type="entry name" value="redox-regulated ATPase YchF"/>
    <property type="match status" value="1"/>
</dbReference>
<comment type="similarity">
    <text evidence="6">Belongs to the TRAFAC class OBG-HflX-like GTPase superfamily. OBG GTPase family. YchF/OLA1 subfamily.</text>
</comment>
<dbReference type="SUPFAM" id="SSF52540">
    <property type="entry name" value="P-loop containing nucleoside triphosphate hydrolases"/>
    <property type="match status" value="1"/>
</dbReference>
<evidence type="ECO:0000256" key="2">
    <source>
        <dbReference type="ARBA" id="ARBA00022723"/>
    </source>
</evidence>
<dbReference type="AlphaFoldDB" id="A0A7C5ELD7"/>
<keyword evidence="5" id="KW-0460">Magnesium</keyword>
<dbReference type="PROSITE" id="PS51710">
    <property type="entry name" value="G_OBG"/>
    <property type="match status" value="1"/>
</dbReference>
<comment type="cofactor">
    <cofactor evidence="1">
        <name>Mg(2+)</name>
        <dbReference type="ChEBI" id="CHEBI:18420"/>
    </cofactor>
</comment>
<evidence type="ECO:0000256" key="4">
    <source>
        <dbReference type="ARBA" id="ARBA00022840"/>
    </source>
</evidence>
<protein>
    <recommendedName>
        <fullName evidence="6">Ribosome-binding ATPase YchF</fullName>
    </recommendedName>
</protein>
<dbReference type="GO" id="GO:0005524">
    <property type="term" value="F:ATP binding"/>
    <property type="evidence" value="ECO:0007669"/>
    <property type="project" value="UniProtKB-UniRule"/>
</dbReference>
<accession>A0A7C5ELD7</accession>
<dbReference type="CDD" id="cd01900">
    <property type="entry name" value="YchF"/>
    <property type="match status" value="1"/>
</dbReference>
<evidence type="ECO:0000259" key="7">
    <source>
        <dbReference type="PROSITE" id="PS51710"/>
    </source>
</evidence>
<dbReference type="InterPro" id="IPR012676">
    <property type="entry name" value="TGS-like"/>
</dbReference>
<dbReference type="InterPro" id="IPR013029">
    <property type="entry name" value="YchF_C"/>
</dbReference>
<feature type="domain" description="TGS" evidence="8">
    <location>
        <begin position="278"/>
        <end position="361"/>
    </location>
</feature>
<dbReference type="InterPro" id="IPR012675">
    <property type="entry name" value="Beta-grasp_dom_sf"/>
</dbReference>
<dbReference type="EMBL" id="DTKJ01000020">
    <property type="protein sequence ID" value="HGZ11200.1"/>
    <property type="molecule type" value="Genomic_DNA"/>
</dbReference>
<dbReference type="Pfam" id="PF06071">
    <property type="entry name" value="YchF-GTPase_C"/>
    <property type="match status" value="1"/>
</dbReference>
<proteinExistence type="inferred from homology"/>
<reference evidence="9" key="1">
    <citation type="journal article" date="2020" name="mSystems">
        <title>Genome- and Community-Level Interaction Insights into Carbon Utilization and Element Cycling Functions of Hydrothermarchaeota in Hydrothermal Sediment.</title>
        <authorList>
            <person name="Zhou Z."/>
            <person name="Liu Y."/>
            <person name="Xu W."/>
            <person name="Pan J."/>
            <person name="Luo Z.H."/>
            <person name="Li M."/>
        </authorList>
    </citation>
    <scope>NUCLEOTIDE SEQUENCE [LARGE SCALE GENOMIC DNA]</scope>
    <source>
        <strain evidence="9">SpSt-853</strain>
    </source>
</reference>
<dbReference type="PANTHER" id="PTHR23305:SF18">
    <property type="entry name" value="OBG-TYPE G DOMAIN-CONTAINING PROTEIN"/>
    <property type="match status" value="1"/>
</dbReference>
<dbReference type="InterPro" id="IPR004095">
    <property type="entry name" value="TGS"/>
</dbReference>
<dbReference type="GO" id="GO:0005737">
    <property type="term" value="C:cytoplasm"/>
    <property type="evidence" value="ECO:0007669"/>
    <property type="project" value="TreeGrafter"/>
</dbReference>
<dbReference type="PIRSF" id="PIRSF006641">
    <property type="entry name" value="CHP00092"/>
    <property type="match status" value="1"/>
</dbReference>
<dbReference type="Gene3D" id="1.10.150.300">
    <property type="entry name" value="TGS-like domain"/>
    <property type="match status" value="1"/>
</dbReference>
<dbReference type="GO" id="GO:0005525">
    <property type="term" value="F:GTP binding"/>
    <property type="evidence" value="ECO:0007669"/>
    <property type="project" value="InterPro"/>
</dbReference>
<dbReference type="InterPro" id="IPR041706">
    <property type="entry name" value="YchF_N"/>
</dbReference>
<name>A0A7C5ELD7_9BACT</name>
<dbReference type="HAMAP" id="MF_00944">
    <property type="entry name" value="YchF_OLA1_ATPase"/>
    <property type="match status" value="1"/>
</dbReference>
<evidence type="ECO:0000313" key="9">
    <source>
        <dbReference type="EMBL" id="HGZ11200.1"/>
    </source>
</evidence>
<dbReference type="FunFam" id="1.10.150.300:FF:000001">
    <property type="entry name" value="Ribosome-binding ATPase YchF"/>
    <property type="match status" value="1"/>
</dbReference>
<dbReference type="Gene3D" id="3.40.50.300">
    <property type="entry name" value="P-loop containing nucleotide triphosphate hydrolases"/>
    <property type="match status" value="1"/>
</dbReference>
<evidence type="ECO:0000256" key="5">
    <source>
        <dbReference type="ARBA" id="ARBA00022842"/>
    </source>
</evidence>
<dbReference type="GO" id="GO:0043023">
    <property type="term" value="F:ribosomal large subunit binding"/>
    <property type="evidence" value="ECO:0007669"/>
    <property type="project" value="UniProtKB-UniRule"/>
</dbReference>
<feature type="binding site" evidence="6">
    <location>
        <begin position="12"/>
        <end position="17"/>
    </location>
    <ligand>
        <name>ATP</name>
        <dbReference type="ChEBI" id="CHEBI:30616"/>
    </ligand>
</feature>
<keyword evidence="3 6" id="KW-0547">Nucleotide-binding</keyword>
<evidence type="ECO:0000259" key="8">
    <source>
        <dbReference type="PROSITE" id="PS51880"/>
    </source>
</evidence>
<dbReference type="InterPro" id="IPR006073">
    <property type="entry name" value="GTP-bd"/>
</dbReference>
<sequence length="363" mass="40042">MSWRCGIIGLPNAGKTTIFNALTAAGAEVASYPFSTIQPNTGVVAVPDPRLKRLGELLKPERLTPTTITFVDVAGLIAGASKGEGLGNQFLAQIRDVDLIVHVVRCFPDGQCPHPLGSLDPVRDVEVVETELFLADLEILERHRLKLERRLKAGDKKGEAAFQVLRKVEAGLDQGRWARDLGLSPEEFAQLQEVPLLTLKPYLFVANVSEEEFHGGPCLRVLKELGDKRRVPVVPLLGDLEAELNELTPEEQREFLASLGLSEPGIHRLIRESYQLLGLVTFYTIVGPEVRAWTVPAGTPAPKAAGRVHSDMERGFIRAEVMQFNDLDRFGSPARIREAGLLAVEGRDHLVRDGEILLFRFQS</sequence>
<dbReference type="GO" id="GO:0046872">
    <property type="term" value="F:metal ion binding"/>
    <property type="evidence" value="ECO:0007669"/>
    <property type="project" value="UniProtKB-KW"/>
</dbReference>
<dbReference type="SUPFAM" id="SSF81271">
    <property type="entry name" value="TGS-like"/>
    <property type="match status" value="1"/>
</dbReference>
<dbReference type="GO" id="GO:0016887">
    <property type="term" value="F:ATP hydrolysis activity"/>
    <property type="evidence" value="ECO:0007669"/>
    <property type="project" value="UniProtKB-UniRule"/>
</dbReference>
<dbReference type="InterPro" id="IPR004396">
    <property type="entry name" value="ATPase_YchF/OLA1"/>
</dbReference>
<evidence type="ECO:0000256" key="3">
    <source>
        <dbReference type="ARBA" id="ARBA00022741"/>
    </source>
</evidence>
<dbReference type="PROSITE" id="PS51880">
    <property type="entry name" value="TGS"/>
    <property type="match status" value="1"/>
</dbReference>